<evidence type="ECO:0000256" key="4">
    <source>
        <dbReference type="ARBA" id="ARBA00023163"/>
    </source>
</evidence>
<keyword evidence="4" id="KW-0804">Transcription</keyword>
<dbReference type="GO" id="GO:0000976">
    <property type="term" value="F:transcription cis-regulatory region binding"/>
    <property type="evidence" value="ECO:0007669"/>
    <property type="project" value="TreeGrafter"/>
</dbReference>
<dbReference type="EMBL" id="NIOF01000021">
    <property type="protein sequence ID" value="OWQ83361.1"/>
    <property type="molecule type" value="Genomic_DNA"/>
</dbReference>
<evidence type="ECO:0000313" key="7">
    <source>
        <dbReference type="EMBL" id="OWQ83361.1"/>
    </source>
</evidence>
<organism evidence="7 8">
    <name type="scientific">Roseateles aquatilis</name>
    <dbReference type="NCBI Taxonomy" id="431061"/>
    <lineage>
        <taxon>Bacteria</taxon>
        <taxon>Pseudomonadati</taxon>
        <taxon>Pseudomonadota</taxon>
        <taxon>Betaproteobacteria</taxon>
        <taxon>Burkholderiales</taxon>
        <taxon>Sphaerotilaceae</taxon>
        <taxon>Roseateles</taxon>
    </lineage>
</organism>
<dbReference type="InterPro" id="IPR036388">
    <property type="entry name" value="WH-like_DNA-bd_sf"/>
</dbReference>
<feature type="domain" description="HTH lysR-type" evidence="6">
    <location>
        <begin position="1"/>
        <end position="58"/>
    </location>
</feature>
<dbReference type="FunFam" id="1.10.10.10:FF:000001">
    <property type="entry name" value="LysR family transcriptional regulator"/>
    <property type="match status" value="1"/>
</dbReference>
<comment type="similarity">
    <text evidence="1">Belongs to the LysR transcriptional regulatory family.</text>
</comment>
<dbReference type="Pfam" id="PF00126">
    <property type="entry name" value="HTH_1"/>
    <property type="match status" value="1"/>
</dbReference>
<evidence type="ECO:0000256" key="1">
    <source>
        <dbReference type="ARBA" id="ARBA00009437"/>
    </source>
</evidence>
<name>A0A246IT04_9BURK</name>
<dbReference type="Pfam" id="PF03466">
    <property type="entry name" value="LysR_substrate"/>
    <property type="match status" value="1"/>
</dbReference>
<dbReference type="Gene3D" id="1.10.10.10">
    <property type="entry name" value="Winged helix-like DNA-binding domain superfamily/Winged helix DNA-binding domain"/>
    <property type="match status" value="1"/>
</dbReference>
<dbReference type="PROSITE" id="PS50931">
    <property type="entry name" value="HTH_LYSR"/>
    <property type="match status" value="1"/>
</dbReference>
<proteinExistence type="inferred from homology"/>
<dbReference type="GO" id="GO:0003700">
    <property type="term" value="F:DNA-binding transcription factor activity"/>
    <property type="evidence" value="ECO:0007669"/>
    <property type="project" value="InterPro"/>
</dbReference>
<dbReference type="SUPFAM" id="SSF53850">
    <property type="entry name" value="Periplasmic binding protein-like II"/>
    <property type="match status" value="1"/>
</dbReference>
<keyword evidence="8" id="KW-1185">Reference proteome</keyword>
<dbReference type="Gene3D" id="3.40.190.290">
    <property type="match status" value="1"/>
</dbReference>
<evidence type="ECO:0000256" key="2">
    <source>
        <dbReference type="ARBA" id="ARBA00023015"/>
    </source>
</evidence>
<feature type="region of interest" description="Disordered" evidence="5">
    <location>
        <begin position="291"/>
        <end position="340"/>
    </location>
</feature>
<dbReference type="OrthoDB" id="8524600at2"/>
<dbReference type="InterPro" id="IPR036390">
    <property type="entry name" value="WH_DNA-bd_sf"/>
</dbReference>
<dbReference type="AlphaFoldDB" id="A0A246IT04"/>
<dbReference type="PANTHER" id="PTHR30126:SF94">
    <property type="entry name" value="LYSR FAMILY TRANSCRIPTIONAL REGULATOR"/>
    <property type="match status" value="1"/>
</dbReference>
<accession>A0A246IT04</accession>
<feature type="compositionally biased region" description="Low complexity" evidence="5">
    <location>
        <begin position="295"/>
        <end position="304"/>
    </location>
</feature>
<gene>
    <name evidence="7" type="ORF">CDN99_26270</name>
</gene>
<evidence type="ECO:0000259" key="6">
    <source>
        <dbReference type="PROSITE" id="PS50931"/>
    </source>
</evidence>
<dbReference type="SUPFAM" id="SSF46785">
    <property type="entry name" value="Winged helix' DNA-binding domain"/>
    <property type="match status" value="1"/>
</dbReference>
<evidence type="ECO:0000313" key="8">
    <source>
        <dbReference type="Proteomes" id="UP000197468"/>
    </source>
</evidence>
<dbReference type="InterPro" id="IPR000847">
    <property type="entry name" value="LysR_HTH_N"/>
</dbReference>
<evidence type="ECO:0000256" key="5">
    <source>
        <dbReference type="SAM" id="MobiDB-lite"/>
    </source>
</evidence>
<comment type="caution">
    <text evidence="7">The sequence shown here is derived from an EMBL/GenBank/DDBJ whole genome shotgun (WGS) entry which is preliminary data.</text>
</comment>
<dbReference type="InterPro" id="IPR005119">
    <property type="entry name" value="LysR_subst-bd"/>
</dbReference>
<dbReference type="PANTHER" id="PTHR30126">
    <property type="entry name" value="HTH-TYPE TRANSCRIPTIONAL REGULATOR"/>
    <property type="match status" value="1"/>
</dbReference>
<evidence type="ECO:0000256" key="3">
    <source>
        <dbReference type="ARBA" id="ARBA00023125"/>
    </source>
</evidence>
<dbReference type="CDD" id="cd05466">
    <property type="entry name" value="PBP2_LTTR_substrate"/>
    <property type="match status" value="1"/>
</dbReference>
<reference evidence="7 8" key="1">
    <citation type="journal article" date="2008" name="Int. J. Syst. Evol. Microbiol.">
        <title>Description of Roseateles aquatilis sp. nov. and Roseateles terrae sp. nov., in the class Betaproteobacteria, and emended description of the genus Roseateles.</title>
        <authorList>
            <person name="Gomila M."/>
            <person name="Bowien B."/>
            <person name="Falsen E."/>
            <person name="Moore E.R."/>
            <person name="Lalucat J."/>
        </authorList>
    </citation>
    <scope>NUCLEOTIDE SEQUENCE [LARGE SCALE GENOMIC DNA]</scope>
    <source>
        <strain evidence="7 8">CCUG 48205</strain>
    </source>
</reference>
<dbReference type="PRINTS" id="PR00039">
    <property type="entry name" value="HTHLYSR"/>
</dbReference>
<protein>
    <submittedName>
        <fullName evidence="7">LysR family transcriptional regulator</fullName>
    </submittedName>
</protein>
<keyword evidence="2" id="KW-0805">Transcription regulation</keyword>
<keyword evidence="3" id="KW-0238">DNA-binding</keyword>
<dbReference type="Proteomes" id="UP000197468">
    <property type="component" value="Unassembled WGS sequence"/>
</dbReference>
<sequence length="340" mass="37001">MSAAKLRAFLAVARHGSFSAAARALGLSQPTLTTQVQALEQQHKVELFHRRGHRIELTSVGHQLLPIARQLASLEVEAYNLLHDCGELTRGQLKLGAVGPFHVIEMVDAYRQHYPKVDVSIRLGNSAQVFGDLENYVIDVGVLARFHDAPGFETLHYARHAIILFVHLDHPFADRGSVTLDELADQPLLQREDGSSTRRALESALRHAGIAPRVAMEIGSREALREAAARGIGIGVVSEAEFIPDARFRPVRIAGDPAYTETYIYCLKERRESLLLSSFFDVAQGLRSVHAQGLTPSSSSSTSPDGESRGPVPCTSPAGESRRPMPCTSPDDESRGAASS</sequence>